<reference evidence="4 5" key="1">
    <citation type="submission" date="2017-04" db="EMBL/GenBank/DDBJ databases">
        <authorList>
            <person name="Afonso C.L."/>
            <person name="Miller P.J."/>
            <person name="Scott M.A."/>
            <person name="Spackman E."/>
            <person name="Goraichik I."/>
            <person name="Dimitrov K.M."/>
            <person name="Suarez D.L."/>
            <person name="Swayne D.E."/>
        </authorList>
    </citation>
    <scope>NUCLEOTIDE SEQUENCE [LARGE SCALE GENOMIC DNA]</scope>
    <source>
        <strain evidence="4 5">CGMCC 1.12708</strain>
    </source>
</reference>
<dbReference type="NCBIfam" id="TIGR04183">
    <property type="entry name" value="Por_Secre_tail"/>
    <property type="match status" value="1"/>
</dbReference>
<dbReference type="SUPFAM" id="SSF49899">
    <property type="entry name" value="Concanavalin A-like lectins/glucanases"/>
    <property type="match status" value="1"/>
</dbReference>
<dbReference type="GO" id="GO:0004553">
    <property type="term" value="F:hydrolase activity, hydrolyzing O-glycosyl compounds"/>
    <property type="evidence" value="ECO:0007669"/>
    <property type="project" value="UniProtKB-ARBA"/>
</dbReference>
<dbReference type="Pfam" id="PF18962">
    <property type="entry name" value="Por_Secre_tail"/>
    <property type="match status" value="1"/>
</dbReference>
<keyword evidence="5" id="KW-1185">Reference proteome</keyword>
<dbReference type="InterPro" id="IPR000998">
    <property type="entry name" value="MAM_dom"/>
</dbReference>
<evidence type="ECO:0000313" key="5">
    <source>
        <dbReference type="Proteomes" id="UP000192393"/>
    </source>
</evidence>
<dbReference type="EMBL" id="FWXS01000001">
    <property type="protein sequence ID" value="SMC34440.1"/>
    <property type="molecule type" value="Genomic_DNA"/>
</dbReference>
<organism evidence="4 5">
    <name type="scientific">Moheibacter sediminis</name>
    <dbReference type="NCBI Taxonomy" id="1434700"/>
    <lineage>
        <taxon>Bacteria</taxon>
        <taxon>Pseudomonadati</taxon>
        <taxon>Bacteroidota</taxon>
        <taxon>Flavobacteriia</taxon>
        <taxon>Flavobacteriales</taxon>
        <taxon>Weeksellaceae</taxon>
        <taxon>Moheibacter</taxon>
    </lineage>
</organism>
<dbReference type="PROSITE" id="PS50060">
    <property type="entry name" value="MAM_2"/>
    <property type="match status" value="1"/>
</dbReference>
<dbReference type="RefSeq" id="WP_084015532.1">
    <property type="nucleotide sequence ID" value="NZ_FWXS01000001.1"/>
</dbReference>
<dbReference type="InterPro" id="IPR013320">
    <property type="entry name" value="ConA-like_dom_sf"/>
</dbReference>
<accession>A0A1W1YDZ1</accession>
<evidence type="ECO:0000256" key="1">
    <source>
        <dbReference type="ARBA" id="ARBA00022729"/>
    </source>
</evidence>
<dbReference type="AlphaFoldDB" id="A0A1W1YDZ1"/>
<feature type="chain" id="PRO_5012190404" evidence="2">
    <location>
        <begin position="24"/>
        <end position="780"/>
    </location>
</feature>
<dbReference type="Gene3D" id="2.60.120.200">
    <property type="match status" value="1"/>
</dbReference>
<feature type="signal peptide" evidence="2">
    <location>
        <begin position="1"/>
        <end position="23"/>
    </location>
</feature>
<evidence type="ECO:0000259" key="3">
    <source>
        <dbReference type="PROSITE" id="PS50060"/>
    </source>
</evidence>
<gene>
    <name evidence="4" type="ORF">SAMN06296427_101285</name>
</gene>
<dbReference type="OrthoDB" id="614723at2"/>
<evidence type="ECO:0000313" key="4">
    <source>
        <dbReference type="EMBL" id="SMC34440.1"/>
    </source>
</evidence>
<name>A0A1W1YDZ1_9FLAO</name>
<feature type="domain" description="MAM" evidence="3">
    <location>
        <begin position="316"/>
        <end position="360"/>
    </location>
</feature>
<dbReference type="InterPro" id="IPR026444">
    <property type="entry name" value="Secre_tail"/>
</dbReference>
<dbReference type="STRING" id="1434700.SAMN06296427_101285"/>
<protein>
    <submittedName>
        <fullName evidence="4">Por secretion system C-terminal sorting domain-containing protein</fullName>
    </submittedName>
</protein>
<dbReference type="GO" id="GO:0005975">
    <property type="term" value="P:carbohydrate metabolic process"/>
    <property type="evidence" value="ECO:0007669"/>
    <property type="project" value="UniProtKB-ARBA"/>
</dbReference>
<dbReference type="GO" id="GO:0016020">
    <property type="term" value="C:membrane"/>
    <property type="evidence" value="ECO:0007669"/>
    <property type="project" value="InterPro"/>
</dbReference>
<sequence length="780" mass="86872">MRKKLLYLATLAMSAMSFGQIFYEDFDQGNFPQSGWTLQNSGDLNWDLQVMNGGGFNENIVYVHGSFWEDQDEWLISPSIDLSTADAPYLTFNTLLFYVAPENPSEFNVKITTNGTDWTEVWNWGMADIPNDWEGRIYAINIDLSAYEGQSNVKIAFNYKTPKQIGLGAYFDKVQIFDNSLYAGCENTITSFPFTETFEDDSASRYCWKNEYVNNVSDWNFRTGTGDEGMGEWVFTAHNGQLNAAFGGLEPQGSITKLVSPKMDLTSLTYPELSFWHVNASGMYGNEKMEIYYKTSENGVWKAIPGAVYTMFNTPDWKEAKVYLPEPSSEYYIAFHGTKQNGLGFGLDDVTVQEGSYCSPSTPSNNFQNGADVESKYVANDFFVSSGTTYKASQLILNLISSTPTEEITLTFYTDDNGKPGGQITQFESITPVLREVIGTWNSHSVEKMTVEFPQALSFDGGEEGATYWVSAFVNSTDENAVYAWETTSVINTEYSGFTSTDGTTWQAVENNVDGVFEFVGNCSETPDPYDGCAPFTPSNDFENGHGYLNDFIAHDFQVNANSNLVFDEIVFNAMTENSTLGVSLFFHEDNNGLPGDVVAEYIDLEPHKVLIGAKGGYFVEETTVNLPSQLSLSGGENGKTYWLAISIYGPTTFWESTSILNSENTGKWSANGIDWSDFDSEGDWDGVFKIVGECTELSTSDLDKFDFTYYPNPVKDYLTIQTNLKIQNVEIFNLAGQSIASKIKVLSGKIDTQNLSAGVYVFKVMLDGGKVETFKILKK</sequence>
<keyword evidence="1 2" id="KW-0732">Signal</keyword>
<dbReference type="Proteomes" id="UP000192393">
    <property type="component" value="Unassembled WGS sequence"/>
</dbReference>
<proteinExistence type="predicted"/>
<evidence type="ECO:0000256" key="2">
    <source>
        <dbReference type="SAM" id="SignalP"/>
    </source>
</evidence>